<sequence>MNNQLIITKPTSDEYPEWFAAEIQLVYYNDLIEGLQDSLNKTLTFLHQLTEQDLQYRYAPGKWSIKQMWQHIIDVERVLTYRALRFARKDETVLTAFDENKYANVSNADQRNFKDIIREYAVVRDSTLELFRSFTDAMILHRGTAGRSNMTVRSVGYLVLGHEIHHIGIIRERYLKR</sequence>
<proteinExistence type="predicted"/>
<dbReference type="Proteomes" id="UP000321533">
    <property type="component" value="Chromosome"/>
</dbReference>
<name>A0A5B8V6Z7_9BACT</name>
<reference evidence="2 3" key="1">
    <citation type="journal article" date="2016" name="Int. J. Syst. Evol. Microbiol.">
        <title>Panacibacter ginsenosidivorans gen. nov., sp. nov., with ginsenoside converting activity isolated from soil of a ginseng field.</title>
        <authorList>
            <person name="Siddiqi M.Z."/>
            <person name="Muhammad Shafi S."/>
            <person name="Choi K.D."/>
            <person name="Im W.T."/>
        </authorList>
    </citation>
    <scope>NUCLEOTIDE SEQUENCE [LARGE SCALE GENOMIC DNA]</scope>
    <source>
        <strain evidence="2 3">Gsoil1550</strain>
    </source>
</reference>
<dbReference type="OrthoDB" id="9793216at2"/>
<dbReference type="Gene3D" id="1.20.120.450">
    <property type="entry name" value="dinb family like domain"/>
    <property type="match status" value="1"/>
</dbReference>
<dbReference type="EMBL" id="CP042435">
    <property type="protein sequence ID" value="QEC66541.1"/>
    <property type="molecule type" value="Genomic_DNA"/>
</dbReference>
<dbReference type="Pfam" id="PF12867">
    <property type="entry name" value="DinB_2"/>
    <property type="match status" value="1"/>
</dbReference>
<dbReference type="InterPro" id="IPR024775">
    <property type="entry name" value="DinB-like"/>
</dbReference>
<dbReference type="RefSeq" id="WP_147188341.1">
    <property type="nucleotide sequence ID" value="NZ_CP042435.1"/>
</dbReference>
<accession>A0A5B8V6Z7</accession>
<evidence type="ECO:0000313" key="2">
    <source>
        <dbReference type="EMBL" id="QEC66541.1"/>
    </source>
</evidence>
<evidence type="ECO:0000313" key="3">
    <source>
        <dbReference type="Proteomes" id="UP000321533"/>
    </source>
</evidence>
<protein>
    <submittedName>
        <fullName evidence="2">DinB family protein</fullName>
    </submittedName>
</protein>
<evidence type="ECO:0000259" key="1">
    <source>
        <dbReference type="Pfam" id="PF12867"/>
    </source>
</evidence>
<dbReference type="KEGG" id="pgin:FRZ67_04235"/>
<feature type="domain" description="DinB-like" evidence="1">
    <location>
        <begin position="37"/>
        <end position="170"/>
    </location>
</feature>
<dbReference type="InterPro" id="IPR034660">
    <property type="entry name" value="DinB/YfiT-like"/>
</dbReference>
<dbReference type="SUPFAM" id="SSF109854">
    <property type="entry name" value="DinB/YfiT-like putative metalloenzymes"/>
    <property type="match status" value="1"/>
</dbReference>
<keyword evidence="3" id="KW-1185">Reference proteome</keyword>
<dbReference type="AlphaFoldDB" id="A0A5B8V6Z7"/>
<organism evidence="2 3">
    <name type="scientific">Panacibacter ginsenosidivorans</name>
    <dbReference type="NCBI Taxonomy" id="1813871"/>
    <lineage>
        <taxon>Bacteria</taxon>
        <taxon>Pseudomonadati</taxon>
        <taxon>Bacteroidota</taxon>
        <taxon>Chitinophagia</taxon>
        <taxon>Chitinophagales</taxon>
        <taxon>Chitinophagaceae</taxon>
        <taxon>Panacibacter</taxon>
    </lineage>
</organism>
<gene>
    <name evidence="2" type="ORF">FRZ67_04235</name>
</gene>